<keyword evidence="2" id="KW-1185">Reference proteome</keyword>
<name>A0A852X727_9MICO</name>
<organism evidence="1 2">
    <name type="scientific">Janibacter alkaliphilus</name>
    <dbReference type="NCBI Taxonomy" id="1069963"/>
    <lineage>
        <taxon>Bacteria</taxon>
        <taxon>Bacillati</taxon>
        <taxon>Actinomycetota</taxon>
        <taxon>Actinomycetes</taxon>
        <taxon>Micrococcales</taxon>
        <taxon>Intrasporangiaceae</taxon>
        <taxon>Janibacter</taxon>
    </lineage>
</organism>
<dbReference type="Proteomes" id="UP000592181">
    <property type="component" value="Unassembled WGS sequence"/>
</dbReference>
<evidence type="ECO:0000313" key="2">
    <source>
        <dbReference type="Proteomes" id="UP000592181"/>
    </source>
</evidence>
<accession>A0A852X727</accession>
<proteinExistence type="predicted"/>
<comment type="caution">
    <text evidence="1">The sequence shown here is derived from an EMBL/GenBank/DDBJ whole genome shotgun (WGS) entry which is preliminary data.</text>
</comment>
<dbReference type="AlphaFoldDB" id="A0A852X727"/>
<reference evidence="1 2" key="1">
    <citation type="submission" date="2020-07" db="EMBL/GenBank/DDBJ databases">
        <title>Sequencing the genomes of 1000 actinobacteria strains.</title>
        <authorList>
            <person name="Klenk H.-P."/>
        </authorList>
    </citation>
    <scope>NUCLEOTIDE SEQUENCE [LARGE SCALE GENOMIC DNA]</scope>
    <source>
        <strain evidence="1 2">DSM 24723</strain>
    </source>
</reference>
<sequence>MSTPPIKKIVLWLLTIFLLYAILTSPDEAADMVGSAWDVLANGVGNIGQFFDSLLAG</sequence>
<gene>
    <name evidence="1" type="ORF">BJY28_000533</name>
</gene>
<dbReference type="RefSeq" id="WP_179461630.1">
    <property type="nucleotide sequence ID" value="NZ_JACBZX010000001.1"/>
</dbReference>
<dbReference type="EMBL" id="JACBZX010000001">
    <property type="protein sequence ID" value="NYG36064.1"/>
    <property type="molecule type" value="Genomic_DNA"/>
</dbReference>
<evidence type="ECO:0000313" key="1">
    <source>
        <dbReference type="EMBL" id="NYG36064.1"/>
    </source>
</evidence>
<protein>
    <submittedName>
        <fullName evidence="1">Uncharacterized protein</fullName>
    </submittedName>
</protein>